<evidence type="ECO:0000313" key="4">
    <source>
        <dbReference type="EMBL" id="QKD42386.1"/>
    </source>
</evidence>
<dbReference type="Gene3D" id="1.10.10.60">
    <property type="entry name" value="Homeodomain-like"/>
    <property type="match status" value="1"/>
</dbReference>
<dbReference type="EMBL" id="CP051298">
    <property type="protein sequence ID" value="QKD42386.1"/>
    <property type="molecule type" value="Genomic_DNA"/>
</dbReference>
<dbReference type="PANTHER" id="PTHR47893:SF1">
    <property type="entry name" value="REGULATORY PROTEIN PCHR"/>
    <property type="match status" value="1"/>
</dbReference>
<dbReference type="InterPro" id="IPR053142">
    <property type="entry name" value="PchR_regulatory_protein"/>
</dbReference>
<proteinExistence type="predicted"/>
<keyword evidence="2" id="KW-0804">Transcription</keyword>
<dbReference type="SMART" id="SM00342">
    <property type="entry name" value="HTH_ARAC"/>
    <property type="match status" value="1"/>
</dbReference>
<dbReference type="InterPro" id="IPR009057">
    <property type="entry name" value="Homeodomain-like_sf"/>
</dbReference>
<dbReference type="Pfam" id="PF12833">
    <property type="entry name" value="HTH_18"/>
    <property type="match status" value="1"/>
</dbReference>
<accession>A0A858ZNI6</accession>
<reference evidence="4 5" key="1">
    <citation type="submission" date="2020-05" db="EMBL/GenBank/DDBJ databases">
        <title>Complete genome sequence of Alicycliphilus denitrificans DP3.</title>
        <authorList>
            <person name="Chen X."/>
        </authorList>
    </citation>
    <scope>NUCLEOTIDE SEQUENCE [LARGE SCALE GENOMIC DNA]</scope>
    <source>
        <strain evidence="4 5">DP3</strain>
    </source>
</reference>
<dbReference type="SUPFAM" id="SSF46689">
    <property type="entry name" value="Homeodomain-like"/>
    <property type="match status" value="1"/>
</dbReference>
<organism evidence="4 5">
    <name type="scientific">Alicycliphilus denitrificans</name>
    <dbReference type="NCBI Taxonomy" id="179636"/>
    <lineage>
        <taxon>Bacteria</taxon>
        <taxon>Pseudomonadati</taxon>
        <taxon>Pseudomonadota</taxon>
        <taxon>Betaproteobacteria</taxon>
        <taxon>Burkholderiales</taxon>
        <taxon>Comamonadaceae</taxon>
        <taxon>Alicycliphilus</taxon>
    </lineage>
</organism>
<dbReference type="AlphaFoldDB" id="A0A858ZNI6"/>
<keyword evidence="1" id="KW-0805">Transcription regulation</keyword>
<evidence type="ECO:0000313" key="5">
    <source>
        <dbReference type="Proteomes" id="UP000500755"/>
    </source>
</evidence>
<feature type="domain" description="HTH araC/xylS-type" evidence="3">
    <location>
        <begin position="1"/>
        <end position="77"/>
    </location>
</feature>
<evidence type="ECO:0000256" key="1">
    <source>
        <dbReference type="ARBA" id="ARBA00023015"/>
    </source>
</evidence>
<dbReference type="GO" id="GO:0043565">
    <property type="term" value="F:sequence-specific DNA binding"/>
    <property type="evidence" value="ECO:0007669"/>
    <property type="project" value="InterPro"/>
</dbReference>
<dbReference type="Proteomes" id="UP000500755">
    <property type="component" value="Chromosome"/>
</dbReference>
<name>A0A858ZNI6_9BURK</name>
<dbReference type="PROSITE" id="PS01124">
    <property type="entry name" value="HTH_ARAC_FAMILY_2"/>
    <property type="match status" value="1"/>
</dbReference>
<protein>
    <submittedName>
        <fullName evidence="4">Helix-turn-helix transcriptional regulator</fullName>
    </submittedName>
</protein>
<dbReference type="GO" id="GO:0003700">
    <property type="term" value="F:DNA-binding transcription factor activity"/>
    <property type="evidence" value="ECO:0007669"/>
    <property type="project" value="InterPro"/>
</dbReference>
<dbReference type="PANTHER" id="PTHR47893">
    <property type="entry name" value="REGULATORY PROTEIN PCHR"/>
    <property type="match status" value="1"/>
</dbReference>
<dbReference type="InterPro" id="IPR018060">
    <property type="entry name" value="HTH_AraC"/>
</dbReference>
<evidence type="ECO:0000259" key="3">
    <source>
        <dbReference type="PROSITE" id="PS01124"/>
    </source>
</evidence>
<sequence length="78" mass="8934">MRAWSALMLQRQFRAVFGTTVFAYLRECRLLRARRALEHDGVTVGQAAMVAGYTSAANFATAYKRRFWHAPKLARSRV</sequence>
<gene>
    <name evidence="4" type="ORF">HF896_01615</name>
</gene>
<evidence type="ECO:0000256" key="2">
    <source>
        <dbReference type="ARBA" id="ARBA00023163"/>
    </source>
</evidence>